<evidence type="ECO:0000313" key="4">
    <source>
        <dbReference type="Proteomes" id="UP000029435"/>
    </source>
</evidence>
<dbReference type="GeneID" id="57243344"/>
<reference evidence="2 6" key="2">
    <citation type="submission" date="2020-07" db="EMBL/GenBank/DDBJ databases">
        <title>A pangenomic view of the genus Pectobacterium provides insights into genome organization, phylogeny, and virulence.</title>
        <authorList>
            <person name="Jonkheer E."/>
            <person name="Brankovics B."/>
            <person name="Houwers I."/>
            <person name="Van Der Wolf J."/>
            <person name="Bonants P."/>
            <person name="Vreeburg R."/>
            <person name="Bollema R."/>
            <person name="De Haan J."/>
            <person name="Berke L."/>
            <person name="De Ridder D."/>
            <person name="Smit S."/>
            <person name="Van Der Lee T.A.J."/>
        </authorList>
    </citation>
    <scope>NUCLEOTIDE SEQUENCE [LARGE SCALE GENOMIC DNA]</scope>
    <source>
        <strain evidence="2 6">NAK:384</strain>
    </source>
</reference>
<proteinExistence type="predicted"/>
<dbReference type="Proteomes" id="UP000762586">
    <property type="component" value="Unassembled WGS sequence"/>
</dbReference>
<organism evidence="1 4">
    <name type="scientific">Pectobacterium brasiliense</name>
    <dbReference type="NCBI Taxonomy" id="180957"/>
    <lineage>
        <taxon>Bacteria</taxon>
        <taxon>Pseudomonadati</taxon>
        <taxon>Pseudomonadota</taxon>
        <taxon>Gammaproteobacteria</taxon>
        <taxon>Enterobacterales</taxon>
        <taxon>Pectobacteriaceae</taxon>
        <taxon>Pectobacterium</taxon>
    </lineage>
</organism>
<keyword evidence="6" id="KW-1185">Reference proteome</keyword>
<name>A0A094R4B5_9GAMM</name>
<dbReference type="RefSeq" id="WP_010285350.1">
    <property type="nucleotide sequence ID" value="NZ_BSWF01000012.1"/>
</dbReference>
<dbReference type="EMBL" id="JACGET010000015">
    <property type="protein sequence ID" value="MBN3107149.1"/>
    <property type="molecule type" value="Genomic_DNA"/>
</dbReference>
<accession>A0A094R4B5</accession>
<dbReference type="PATRIC" id="fig|180957.23.peg.1850"/>
<evidence type="ECO:0000313" key="3">
    <source>
        <dbReference type="EMBL" id="QPK25170.1"/>
    </source>
</evidence>
<gene>
    <name evidence="3" type="ORF">F126LOC_005010</name>
    <name evidence="2" type="ORF">H4F48_13845</name>
    <name evidence="1" type="ORF">KU74_21875</name>
</gene>
<protein>
    <submittedName>
        <fullName evidence="1">Uncharacterized protein</fullName>
    </submittedName>
</protein>
<dbReference type="Proteomes" id="UP000269351">
    <property type="component" value="Chromosome"/>
</dbReference>
<dbReference type="EMBL" id="JQOD01000015">
    <property type="protein sequence ID" value="KGA31095.1"/>
    <property type="molecule type" value="Genomic_DNA"/>
</dbReference>
<evidence type="ECO:0000313" key="1">
    <source>
        <dbReference type="EMBL" id="KGA31095.1"/>
    </source>
</evidence>
<reference evidence="1 4" key="1">
    <citation type="submission" date="2014-08" db="EMBL/GenBank/DDBJ databases">
        <title>Genome sequences of NCPPB Pectobacterium isolates.</title>
        <authorList>
            <person name="Glover R.H."/>
            <person name="Sapp M."/>
            <person name="Elphinstone J."/>
        </authorList>
    </citation>
    <scope>NUCLEOTIDE SEQUENCE [LARGE SCALE GENOMIC DNA]</scope>
    <source>
        <strain evidence="1 4">LMG 21372</strain>
    </source>
</reference>
<reference evidence="3 5" key="3">
    <citation type="submission" date="2020-11" db="EMBL/GenBank/DDBJ databases">
        <title>Complete genome sequence of Pectobacterium brasiliense strain F126.</title>
        <authorList>
            <person name="Miroshnikov K."/>
            <person name="Vo T.N.H."/>
            <person name="Khodykina M.V."/>
            <person name="Kabanova A.P."/>
            <person name="Shneider M."/>
            <person name="Korzhenkov A."/>
            <person name="Toschakov S.V."/>
            <person name="Miroshnikov K.A."/>
            <person name="Ignatov A.N."/>
            <person name="Mikhailova Y.V."/>
            <person name="Shelenkov A."/>
            <person name="Yanushevich Y.G."/>
            <person name="Evseev P.V."/>
        </authorList>
    </citation>
    <scope>NUCLEOTIDE SEQUENCE [LARGE SCALE GENOMIC DNA]</scope>
    <source>
        <strain evidence="3 5">F126</strain>
    </source>
</reference>
<sequence>MSNPFIARWSRNGNLLCHGHWLISYKENDFTLPEKYKENHMGTMGIYSIIDPDDEMYRDGLDEDDWILENIDWLADSFEENNVPIEECYFRYFFQAINKQDWRCTSCAGCM</sequence>
<dbReference type="OrthoDB" id="5815475at2"/>
<dbReference type="EMBL" id="CP065031">
    <property type="protein sequence ID" value="QPK25170.1"/>
    <property type="molecule type" value="Genomic_DNA"/>
</dbReference>
<dbReference type="AlphaFoldDB" id="A0A094R4B5"/>
<dbReference type="Proteomes" id="UP000029435">
    <property type="component" value="Unassembled WGS sequence"/>
</dbReference>
<evidence type="ECO:0000313" key="2">
    <source>
        <dbReference type="EMBL" id="MBN3107149.1"/>
    </source>
</evidence>
<evidence type="ECO:0000313" key="6">
    <source>
        <dbReference type="Proteomes" id="UP000762586"/>
    </source>
</evidence>
<evidence type="ECO:0000313" key="5">
    <source>
        <dbReference type="Proteomes" id="UP000269351"/>
    </source>
</evidence>